<evidence type="ECO:0000256" key="1">
    <source>
        <dbReference type="ARBA" id="ARBA00022598"/>
    </source>
</evidence>
<dbReference type="EC" id="6.-.-.-" evidence="2"/>
<dbReference type="Pfam" id="PF10079">
    <property type="entry name" value="Rossmann-like_BshC"/>
    <property type="match status" value="1"/>
</dbReference>
<dbReference type="InterPro" id="IPR011199">
    <property type="entry name" value="Bacillithiol_biosynth_BshC"/>
</dbReference>
<name>A0A433RTG1_9BACL</name>
<organism evidence="5 6">
    <name type="scientific">Candidatus Kurthia intestinigallinarum</name>
    <dbReference type="NCBI Taxonomy" id="1562256"/>
    <lineage>
        <taxon>Bacteria</taxon>
        <taxon>Bacillati</taxon>
        <taxon>Bacillota</taxon>
        <taxon>Bacilli</taxon>
        <taxon>Bacillales</taxon>
        <taxon>Caryophanaceae</taxon>
        <taxon>Kurthia</taxon>
    </lineage>
</organism>
<gene>
    <name evidence="2" type="primary">bshC</name>
    <name evidence="5" type="ORF">QI30_10850</name>
</gene>
<dbReference type="InterPro" id="IPR055399">
    <property type="entry name" value="CC_BshC"/>
</dbReference>
<keyword evidence="1 2" id="KW-0436">Ligase</keyword>
<dbReference type="GO" id="GO:0016874">
    <property type="term" value="F:ligase activity"/>
    <property type="evidence" value="ECO:0007669"/>
    <property type="project" value="UniProtKB-UniRule"/>
</dbReference>
<dbReference type="EMBL" id="JTFC01000031">
    <property type="protein sequence ID" value="RUS55428.1"/>
    <property type="molecule type" value="Genomic_DNA"/>
</dbReference>
<sequence>MRLEQVELKATNPLLNSYQQQGDVAAFFHYEQTQEAFEQRLNDLKNHPVRRQELADIIRDFMAPYGLSPKDEQHLKELEENAVAVVGGQQAGLLTGPLYSVHKAITVIVLANEQREKLGVPVVPVFWIAGEDHDIDEINHTFTSTLHKVNFGEKTKHKKQASYTVLDRVALTEWVKEIFASFGETAYTKDLLASVLAEVEQTTTFTDFFVRLMHGLFKEYGLLMLDAADEKLRAYEAPYFERLIDHSEEIAKVVTAREAHLVELGYPMPIGATEDAANLFYTEDGARYLLVRKDGKFLNHAANVHFTVDEMKQQAAAGHFSNNVVTRPMMQDMVLPVLSFVGGPGELAYWSTLKEGFETLGMKVPVFTPRLNITMVTSHTQALLEDLQLTVKDALEGKVDDLRESFKAQVYDKEAQQTLETTKRLIEKQYAALHEHLIANDLHVNTLVDKNLNFHKSQLDFMMRKIEQEVLMKHDVAMRRFGDIERDLLPLGGFQERTYTPYPYLNDYGMTLVDDLLTLPYTIDGRHQIVYL</sequence>
<dbReference type="OrthoDB" id="9765151at2"/>
<dbReference type="PIRSF" id="PIRSF012535">
    <property type="entry name" value="UCP012535"/>
    <property type="match status" value="1"/>
</dbReference>
<evidence type="ECO:0000259" key="3">
    <source>
        <dbReference type="Pfam" id="PF10079"/>
    </source>
</evidence>
<reference evidence="5 6" key="1">
    <citation type="submission" date="2014-11" db="EMBL/GenBank/DDBJ databases">
        <title>Genome sequence and analysis of novel Kurthia sp.</title>
        <authorList>
            <person name="Lawson J.N."/>
            <person name="Gonzalez J.E."/>
            <person name="Rinauldi L."/>
            <person name="Xuan Z."/>
            <person name="Firman A."/>
            <person name="Shaddox L."/>
            <person name="Trudeau A."/>
            <person name="Shah S."/>
            <person name="Reiman D."/>
        </authorList>
    </citation>
    <scope>NUCLEOTIDE SEQUENCE [LARGE SCALE GENOMIC DNA]</scope>
    <source>
        <strain evidence="5 6">3B1D</strain>
    </source>
</reference>
<evidence type="ECO:0000313" key="6">
    <source>
        <dbReference type="Proteomes" id="UP000288623"/>
    </source>
</evidence>
<comment type="similarity">
    <text evidence="2">Belongs to the BshC family.</text>
</comment>
<evidence type="ECO:0000313" key="5">
    <source>
        <dbReference type="EMBL" id="RUS55428.1"/>
    </source>
</evidence>
<evidence type="ECO:0000259" key="4">
    <source>
        <dbReference type="Pfam" id="PF24850"/>
    </source>
</evidence>
<dbReference type="AlphaFoldDB" id="A0A433RTG1"/>
<comment type="caution">
    <text evidence="5">The sequence shown here is derived from an EMBL/GenBank/DDBJ whole genome shotgun (WGS) entry which is preliminary data.</text>
</comment>
<protein>
    <recommendedName>
        <fullName evidence="2">Putative cysteine ligase BshC</fullName>
        <ecNumber evidence="2">6.-.-.-</ecNumber>
    </recommendedName>
</protein>
<proteinExistence type="inferred from homology"/>
<dbReference type="NCBIfam" id="TIGR03998">
    <property type="entry name" value="thiol_BshC"/>
    <property type="match status" value="1"/>
</dbReference>
<keyword evidence="6" id="KW-1185">Reference proteome</keyword>
<dbReference type="HAMAP" id="MF_01867">
    <property type="entry name" value="BshC"/>
    <property type="match status" value="1"/>
</dbReference>
<comment type="function">
    <text evidence="2">Involved in bacillithiol (BSH) biosynthesis. May catalyze the last step of the pathway, the addition of cysteine to glucosamine malate (GlcN-Mal) to generate BSH.</text>
</comment>
<dbReference type="Proteomes" id="UP000288623">
    <property type="component" value="Unassembled WGS sequence"/>
</dbReference>
<dbReference type="RefSeq" id="WP_126990805.1">
    <property type="nucleotide sequence ID" value="NZ_JTFC01000031.1"/>
</dbReference>
<accession>A0A433RTG1</accession>
<dbReference type="Pfam" id="PF24850">
    <property type="entry name" value="CC_BshC"/>
    <property type="match status" value="1"/>
</dbReference>
<evidence type="ECO:0000256" key="2">
    <source>
        <dbReference type="HAMAP-Rule" id="MF_01867"/>
    </source>
</evidence>
<feature type="domain" description="Bacillithiol biosynthesis BshC C-terminal coiled-coil" evidence="4">
    <location>
        <begin position="373"/>
        <end position="532"/>
    </location>
</feature>
<feature type="domain" description="Bacillithiol biosynthesis BshC N-terminal Rossmann-like" evidence="3">
    <location>
        <begin position="1"/>
        <end position="371"/>
    </location>
</feature>
<dbReference type="InterPro" id="IPR055398">
    <property type="entry name" value="Rossmann-like_BshC"/>
</dbReference>